<evidence type="ECO:0000313" key="2">
    <source>
        <dbReference type="Proteomes" id="UP000887226"/>
    </source>
</evidence>
<dbReference type="PANTHER" id="PTHR42085:SF1">
    <property type="entry name" value="F-BOX DOMAIN-CONTAINING PROTEIN"/>
    <property type="match status" value="1"/>
</dbReference>
<evidence type="ECO:0008006" key="3">
    <source>
        <dbReference type="Google" id="ProtNLM"/>
    </source>
</evidence>
<dbReference type="PANTHER" id="PTHR42085">
    <property type="entry name" value="F-BOX DOMAIN-CONTAINING PROTEIN"/>
    <property type="match status" value="1"/>
</dbReference>
<protein>
    <recommendedName>
        <fullName evidence="3">F-box domain-containing protein</fullName>
    </recommendedName>
</protein>
<sequence>MPATFLEVLPREIRDQIYTYVLATPSGKVSLIPWSYDVARSLSVLRVSHQLQRECKAIIWLHNNLSLRPITQLSTHLTLPPHARPVEHVKMALELLDGDELEWAASAIPSLLGWGKVRSITMSSNWERPRNISEFQQELELRRGGVAVDGRLYHGVVWGRNMKIITGWPRFCHWGKQNWLREVLLNVEMVGGLLASMHAQVGGEMWVDGRLCFKDRRQLVEDVRLDPRKGEVKMIFGY</sequence>
<keyword evidence="2" id="KW-1185">Reference proteome</keyword>
<dbReference type="EMBL" id="MU253764">
    <property type="protein sequence ID" value="KAG9247761.1"/>
    <property type="molecule type" value="Genomic_DNA"/>
</dbReference>
<proteinExistence type="predicted"/>
<accession>A0A9P7Z9J9</accession>
<dbReference type="Proteomes" id="UP000887226">
    <property type="component" value="Unassembled WGS sequence"/>
</dbReference>
<gene>
    <name evidence="1" type="ORF">BJ878DRAFT_532392</name>
</gene>
<dbReference type="AlphaFoldDB" id="A0A9P7Z9J9"/>
<comment type="caution">
    <text evidence="1">The sequence shown here is derived from an EMBL/GenBank/DDBJ whole genome shotgun (WGS) entry which is preliminary data.</text>
</comment>
<evidence type="ECO:0000313" key="1">
    <source>
        <dbReference type="EMBL" id="KAG9247761.1"/>
    </source>
</evidence>
<dbReference type="OrthoDB" id="5314997at2759"/>
<organism evidence="1 2">
    <name type="scientific">Calycina marina</name>
    <dbReference type="NCBI Taxonomy" id="1763456"/>
    <lineage>
        <taxon>Eukaryota</taxon>
        <taxon>Fungi</taxon>
        <taxon>Dikarya</taxon>
        <taxon>Ascomycota</taxon>
        <taxon>Pezizomycotina</taxon>
        <taxon>Leotiomycetes</taxon>
        <taxon>Helotiales</taxon>
        <taxon>Pezizellaceae</taxon>
        <taxon>Calycina</taxon>
    </lineage>
</organism>
<dbReference type="InterPro" id="IPR038883">
    <property type="entry name" value="AN11006-like"/>
</dbReference>
<reference evidence="1" key="1">
    <citation type="journal article" date="2021" name="IMA Fungus">
        <title>Genomic characterization of three marine fungi, including Emericellopsis atlantica sp. nov. with signatures of a generalist lifestyle and marine biomass degradation.</title>
        <authorList>
            <person name="Hagestad O.C."/>
            <person name="Hou L."/>
            <person name="Andersen J.H."/>
            <person name="Hansen E.H."/>
            <person name="Altermark B."/>
            <person name="Li C."/>
            <person name="Kuhnert E."/>
            <person name="Cox R.J."/>
            <person name="Crous P.W."/>
            <person name="Spatafora J.W."/>
            <person name="Lail K."/>
            <person name="Amirebrahimi M."/>
            <person name="Lipzen A."/>
            <person name="Pangilinan J."/>
            <person name="Andreopoulos W."/>
            <person name="Hayes R.D."/>
            <person name="Ng V."/>
            <person name="Grigoriev I.V."/>
            <person name="Jackson S.A."/>
            <person name="Sutton T.D.S."/>
            <person name="Dobson A.D.W."/>
            <person name="Rama T."/>
        </authorList>
    </citation>
    <scope>NUCLEOTIDE SEQUENCE</scope>
    <source>
        <strain evidence="1">TRa3180A</strain>
    </source>
</reference>
<name>A0A9P7Z9J9_9HELO</name>